<accession>A0A450ZEF7</accession>
<sequence>MYGGQNLAGERFKVCKYIELIEIPIDLFISRSALRISQVSRAVYHATSCIKGLRSSLASYQKSLSNIFTVRGTKRINFEFSR</sequence>
<reference evidence="1" key="1">
    <citation type="submission" date="2019-02" db="EMBL/GenBank/DDBJ databases">
        <authorList>
            <person name="Gruber-Vodicka R. H."/>
            <person name="Seah K. B. B."/>
        </authorList>
    </citation>
    <scope>NUCLEOTIDE SEQUENCE</scope>
    <source>
        <strain evidence="1">BECK_BY3</strain>
    </source>
</reference>
<evidence type="ECO:0000313" key="1">
    <source>
        <dbReference type="EMBL" id="VFK52173.1"/>
    </source>
</evidence>
<name>A0A450ZEF7_9GAMM</name>
<gene>
    <name evidence="1" type="ORF">BECKTUN1418F_GA0071002_100532</name>
</gene>
<protein>
    <submittedName>
        <fullName evidence="1">Uncharacterized protein</fullName>
    </submittedName>
</protein>
<dbReference type="AlphaFoldDB" id="A0A450ZEF7"/>
<organism evidence="1">
    <name type="scientific">Candidatus Kentrum sp. TUN</name>
    <dbReference type="NCBI Taxonomy" id="2126343"/>
    <lineage>
        <taxon>Bacteria</taxon>
        <taxon>Pseudomonadati</taxon>
        <taxon>Pseudomonadota</taxon>
        <taxon>Gammaproteobacteria</taxon>
        <taxon>Candidatus Kentrum</taxon>
    </lineage>
</organism>
<dbReference type="EMBL" id="CAADFY010000005">
    <property type="protein sequence ID" value="VFK52173.1"/>
    <property type="molecule type" value="Genomic_DNA"/>
</dbReference>
<proteinExistence type="predicted"/>